<proteinExistence type="predicted"/>
<evidence type="ECO:0000313" key="2">
    <source>
        <dbReference type="EMBL" id="SPD88443.1"/>
    </source>
</evidence>
<dbReference type="AlphaFoldDB" id="A0A2N9JLI7"/>
<dbReference type="GO" id="GO:0003700">
    <property type="term" value="F:DNA-binding transcription factor activity"/>
    <property type="evidence" value="ECO:0007669"/>
    <property type="project" value="InterPro"/>
</dbReference>
<protein>
    <recommendedName>
        <fullName evidence="1">HTH marR-type domain-containing protein</fullName>
    </recommendedName>
</protein>
<dbReference type="PROSITE" id="PS50995">
    <property type="entry name" value="HTH_MARR_2"/>
    <property type="match status" value="1"/>
</dbReference>
<dbReference type="PRINTS" id="PR00598">
    <property type="entry name" value="HTHMARR"/>
</dbReference>
<feature type="domain" description="HTH marR-type" evidence="1">
    <location>
        <begin position="22"/>
        <end position="157"/>
    </location>
</feature>
<dbReference type="EMBL" id="LT985188">
    <property type="protein sequence ID" value="SPD88443.1"/>
    <property type="molecule type" value="Genomic_DNA"/>
</dbReference>
<dbReference type="InterPro" id="IPR001845">
    <property type="entry name" value="HTH_ArsR_DNA-bd_dom"/>
</dbReference>
<gene>
    <name evidence="2" type="ORF">MPLG2_3413</name>
</gene>
<dbReference type="SUPFAM" id="SSF46785">
    <property type="entry name" value="Winged helix' DNA-binding domain"/>
    <property type="match status" value="1"/>
</dbReference>
<dbReference type="InterPro" id="IPR052526">
    <property type="entry name" value="HTH-type_Bedaq_tolerance"/>
</dbReference>
<sequence>MGSESASRRGFDVPGQAEAGSGERFAGLLRNLWRAQVRVTRSVARLPELPESQVDLLRLLVQAGPMTPAELADRLRLARPTVSNVLRDLRGSGLIERQQAPDDGRSVIVVATDRAAEIFDTFARTRLAALEAIMARLDQPDRDQIEAALPAMERLLHEFDAELQRIDHLPPEGEKESTDD</sequence>
<dbReference type="PANTHER" id="PTHR39515:SF2">
    <property type="entry name" value="HTH-TYPE TRANSCRIPTIONAL REGULATOR RV0880"/>
    <property type="match status" value="1"/>
</dbReference>
<dbReference type="RefSeq" id="WP_158681269.1">
    <property type="nucleotide sequence ID" value="NZ_BAAAGO010000001.1"/>
</dbReference>
<dbReference type="Pfam" id="PF01047">
    <property type="entry name" value="MarR"/>
    <property type="match status" value="1"/>
</dbReference>
<evidence type="ECO:0000259" key="1">
    <source>
        <dbReference type="PROSITE" id="PS50995"/>
    </source>
</evidence>
<dbReference type="CDD" id="cd00090">
    <property type="entry name" value="HTH_ARSR"/>
    <property type="match status" value="1"/>
</dbReference>
<dbReference type="Gene3D" id="1.10.10.10">
    <property type="entry name" value="Winged helix-like DNA-binding domain superfamily/Winged helix DNA-binding domain"/>
    <property type="match status" value="1"/>
</dbReference>
<reference evidence="2 3" key="1">
    <citation type="submission" date="2018-02" db="EMBL/GenBank/DDBJ databases">
        <authorList>
            <person name="Cohen D.B."/>
            <person name="Kent A.D."/>
        </authorList>
    </citation>
    <scope>NUCLEOTIDE SEQUENCE [LARGE SCALE GENOMIC DNA]</scope>
    <source>
        <strain evidence="2">1</strain>
    </source>
</reference>
<dbReference type="PANTHER" id="PTHR39515">
    <property type="entry name" value="CONSERVED PROTEIN"/>
    <property type="match status" value="1"/>
</dbReference>
<dbReference type="KEGG" id="mgg:MPLG2_3413"/>
<dbReference type="SMART" id="SM00347">
    <property type="entry name" value="HTH_MARR"/>
    <property type="match status" value="1"/>
</dbReference>
<keyword evidence="3" id="KW-1185">Reference proteome</keyword>
<name>A0A2N9JLI7_9ACTN</name>
<accession>A0A2N9JLI7</accession>
<evidence type="ECO:0000313" key="3">
    <source>
        <dbReference type="Proteomes" id="UP000238164"/>
    </source>
</evidence>
<dbReference type="SMART" id="SM00418">
    <property type="entry name" value="HTH_ARSR"/>
    <property type="match status" value="1"/>
</dbReference>
<organism evidence="2 3">
    <name type="scientific">Micropruina glycogenica</name>
    <dbReference type="NCBI Taxonomy" id="75385"/>
    <lineage>
        <taxon>Bacteria</taxon>
        <taxon>Bacillati</taxon>
        <taxon>Actinomycetota</taxon>
        <taxon>Actinomycetes</taxon>
        <taxon>Propionibacteriales</taxon>
        <taxon>Nocardioidaceae</taxon>
        <taxon>Micropruina</taxon>
    </lineage>
</organism>
<dbReference type="InterPro" id="IPR036390">
    <property type="entry name" value="WH_DNA-bd_sf"/>
</dbReference>
<dbReference type="OrthoDB" id="122135at2"/>
<dbReference type="Proteomes" id="UP000238164">
    <property type="component" value="Chromosome 1"/>
</dbReference>
<dbReference type="InterPro" id="IPR036388">
    <property type="entry name" value="WH-like_DNA-bd_sf"/>
</dbReference>
<dbReference type="InterPro" id="IPR011991">
    <property type="entry name" value="ArsR-like_HTH"/>
</dbReference>
<dbReference type="InterPro" id="IPR000835">
    <property type="entry name" value="HTH_MarR-typ"/>
</dbReference>